<evidence type="ECO:0000313" key="2">
    <source>
        <dbReference type="EMBL" id="OLY80510.1"/>
    </source>
</evidence>
<dbReference type="Proteomes" id="UP000187455">
    <property type="component" value="Unassembled WGS sequence"/>
</dbReference>
<dbReference type="Gene3D" id="2.60.40.640">
    <property type="match status" value="1"/>
</dbReference>
<evidence type="ECO:0000259" key="1">
    <source>
        <dbReference type="Pfam" id="PF00339"/>
    </source>
</evidence>
<proteinExistence type="predicted"/>
<dbReference type="EMBL" id="LSSL01003415">
    <property type="protein sequence ID" value="OLY80510.1"/>
    <property type="molecule type" value="Genomic_DNA"/>
</dbReference>
<reference evidence="2 3" key="1">
    <citation type="journal article" date="2016" name="Mol. Biol. Evol.">
        <title>Genome-Wide Survey of Gut Fungi (Harpellales) Reveals the First Horizontally Transferred Ubiquitin Gene from a Mosquito Host.</title>
        <authorList>
            <person name="Wang Y."/>
            <person name="White M.M."/>
            <person name="Kvist S."/>
            <person name="Moncalvo J.M."/>
        </authorList>
    </citation>
    <scope>NUCLEOTIDE SEQUENCE [LARGE SCALE GENOMIC DNA]</scope>
    <source>
        <strain evidence="2 3">ALG-7-W6</strain>
    </source>
</reference>
<dbReference type="AlphaFoldDB" id="A0A1R0GUE1"/>
<sequence>MLKSYLNGTFSIKLFPDQKTIYLESNKDGVSRSVITGYVLLTVKKPTDIADITVYLSSKKQIQWDNGMRIDRASSTKCYKNSNLPAIDILVGRQDDGPFPVGQHKFNFELWIPENLEPSVTLENNYLEYHLEAKANLSPKQGFSFTDLTSLLQGNSDSVKLNLRLVPEIFACDPLKPFYRRSFNHVLYSKNNFKVTMVLDSQYLTGASDSSSGSASLVVSDCSINPLDVKLKSVSLKLIQKVSFVGNTKLGPSTHSIVFGSSKSLHNGSRIVLDLESSHKNYDDTPFSSRNPSFDSLTELEDSFGSRPGSPVPSEVSFAFSTPPFDYDPTPAMESAALHISHFLESKFVLEFSNQRKPMSFSNISEVSVVPKWAEGYICNLPSYNVSDQDILLSDKGPVSV</sequence>
<organism evidence="2 3">
    <name type="scientific">Smittium mucronatum</name>
    <dbReference type="NCBI Taxonomy" id="133383"/>
    <lineage>
        <taxon>Eukaryota</taxon>
        <taxon>Fungi</taxon>
        <taxon>Fungi incertae sedis</taxon>
        <taxon>Zoopagomycota</taxon>
        <taxon>Kickxellomycotina</taxon>
        <taxon>Harpellomycetes</taxon>
        <taxon>Harpellales</taxon>
        <taxon>Legeriomycetaceae</taxon>
        <taxon>Smittium</taxon>
    </lineage>
</organism>
<gene>
    <name evidence="2" type="ORF">AYI68_g5393</name>
</gene>
<name>A0A1R0GUE1_9FUNG</name>
<protein>
    <recommendedName>
        <fullName evidence="1">Arrestin-like N-terminal domain-containing protein</fullName>
    </recommendedName>
</protein>
<dbReference type="Pfam" id="PF00339">
    <property type="entry name" value="Arrestin_N"/>
    <property type="match status" value="1"/>
</dbReference>
<dbReference type="OrthoDB" id="5544098at2759"/>
<accession>A0A1R0GUE1</accession>
<dbReference type="InterPro" id="IPR014752">
    <property type="entry name" value="Arrestin-like_C"/>
</dbReference>
<evidence type="ECO:0000313" key="3">
    <source>
        <dbReference type="Proteomes" id="UP000187455"/>
    </source>
</evidence>
<dbReference type="InterPro" id="IPR011021">
    <property type="entry name" value="Arrestin-like_N"/>
</dbReference>
<keyword evidence="3" id="KW-1185">Reference proteome</keyword>
<comment type="caution">
    <text evidence="2">The sequence shown here is derived from an EMBL/GenBank/DDBJ whole genome shotgun (WGS) entry which is preliminary data.</text>
</comment>
<feature type="domain" description="Arrestin-like N-terminal" evidence="1">
    <location>
        <begin position="34"/>
        <end position="134"/>
    </location>
</feature>